<protein>
    <submittedName>
        <fullName evidence="6">DNA-binding transcriptional regulator, GntR family</fullName>
    </submittedName>
</protein>
<evidence type="ECO:0000259" key="5">
    <source>
        <dbReference type="PROSITE" id="PS50949"/>
    </source>
</evidence>
<evidence type="ECO:0000256" key="4">
    <source>
        <dbReference type="SAM" id="MobiDB-lite"/>
    </source>
</evidence>
<accession>A0A1I0KY58</accession>
<dbReference type="InterPro" id="IPR036390">
    <property type="entry name" value="WH_DNA-bd_sf"/>
</dbReference>
<dbReference type="RefSeq" id="WP_091087739.1">
    <property type="nucleotide sequence ID" value="NZ_FOHX01000010.1"/>
</dbReference>
<evidence type="ECO:0000256" key="2">
    <source>
        <dbReference type="ARBA" id="ARBA00023125"/>
    </source>
</evidence>
<gene>
    <name evidence="6" type="ORF">SAMN05421811_110277</name>
</gene>
<evidence type="ECO:0000256" key="1">
    <source>
        <dbReference type="ARBA" id="ARBA00023015"/>
    </source>
</evidence>
<reference evidence="6 7" key="1">
    <citation type="submission" date="2016-10" db="EMBL/GenBank/DDBJ databases">
        <authorList>
            <person name="de Groot N.N."/>
        </authorList>
    </citation>
    <scope>NUCLEOTIDE SEQUENCE [LARGE SCALE GENOMIC DNA]</scope>
    <source>
        <strain evidence="6 7">CGMCC 4.5598</strain>
    </source>
</reference>
<keyword evidence="7" id="KW-1185">Reference proteome</keyword>
<dbReference type="PANTHER" id="PTHR43537:SF24">
    <property type="entry name" value="GLUCONATE OPERON TRANSCRIPTIONAL REPRESSOR"/>
    <property type="match status" value="1"/>
</dbReference>
<dbReference type="InterPro" id="IPR000524">
    <property type="entry name" value="Tscrpt_reg_HTH_GntR"/>
</dbReference>
<dbReference type="InterPro" id="IPR008920">
    <property type="entry name" value="TF_FadR/GntR_C"/>
</dbReference>
<feature type="domain" description="HTH gntR-type" evidence="5">
    <location>
        <begin position="1"/>
        <end position="66"/>
    </location>
</feature>
<dbReference type="InterPro" id="IPR011711">
    <property type="entry name" value="GntR_C"/>
</dbReference>
<dbReference type="Proteomes" id="UP000199361">
    <property type="component" value="Unassembled WGS sequence"/>
</dbReference>
<keyword evidence="3" id="KW-0804">Transcription</keyword>
<dbReference type="PROSITE" id="PS50949">
    <property type="entry name" value="HTH_GNTR"/>
    <property type="match status" value="1"/>
</dbReference>
<dbReference type="PRINTS" id="PR00035">
    <property type="entry name" value="HTHGNTR"/>
</dbReference>
<dbReference type="PANTHER" id="PTHR43537">
    <property type="entry name" value="TRANSCRIPTIONAL REGULATOR, GNTR FAMILY"/>
    <property type="match status" value="1"/>
</dbReference>
<feature type="region of interest" description="Disordered" evidence="4">
    <location>
        <begin position="201"/>
        <end position="220"/>
    </location>
</feature>
<dbReference type="OrthoDB" id="8680240at2"/>
<dbReference type="AlphaFoldDB" id="A0A1I0KY58"/>
<dbReference type="Gene3D" id="1.10.10.10">
    <property type="entry name" value="Winged helix-like DNA-binding domain superfamily/Winged helix DNA-binding domain"/>
    <property type="match status" value="1"/>
</dbReference>
<evidence type="ECO:0000313" key="7">
    <source>
        <dbReference type="Proteomes" id="UP000199361"/>
    </source>
</evidence>
<keyword evidence="1" id="KW-0805">Transcription regulation</keyword>
<dbReference type="CDD" id="cd07377">
    <property type="entry name" value="WHTH_GntR"/>
    <property type="match status" value="1"/>
</dbReference>
<dbReference type="EMBL" id="FOHX01000010">
    <property type="protein sequence ID" value="SEU31501.1"/>
    <property type="molecule type" value="Genomic_DNA"/>
</dbReference>
<dbReference type="GO" id="GO:0003700">
    <property type="term" value="F:DNA-binding transcription factor activity"/>
    <property type="evidence" value="ECO:0007669"/>
    <property type="project" value="InterPro"/>
</dbReference>
<evidence type="ECO:0000313" key="6">
    <source>
        <dbReference type="EMBL" id="SEU31501.1"/>
    </source>
</evidence>
<keyword evidence="2 6" id="KW-0238">DNA-binding</keyword>
<dbReference type="STRING" id="568860.SAMN05421811_110277"/>
<dbReference type="GO" id="GO:0003677">
    <property type="term" value="F:DNA binding"/>
    <property type="evidence" value="ECO:0007669"/>
    <property type="project" value="UniProtKB-KW"/>
</dbReference>
<dbReference type="Gene3D" id="1.20.120.530">
    <property type="entry name" value="GntR ligand-binding domain-like"/>
    <property type="match status" value="1"/>
</dbReference>
<dbReference type="SMART" id="SM00345">
    <property type="entry name" value="HTH_GNTR"/>
    <property type="match status" value="1"/>
</dbReference>
<dbReference type="SMART" id="SM00895">
    <property type="entry name" value="FCD"/>
    <property type="match status" value="1"/>
</dbReference>
<dbReference type="Pfam" id="PF07729">
    <property type="entry name" value="FCD"/>
    <property type="match status" value="1"/>
</dbReference>
<dbReference type="SUPFAM" id="SSF48008">
    <property type="entry name" value="GntR ligand-binding domain-like"/>
    <property type="match status" value="1"/>
</dbReference>
<dbReference type="SUPFAM" id="SSF46785">
    <property type="entry name" value="Winged helix' DNA-binding domain"/>
    <property type="match status" value="1"/>
</dbReference>
<proteinExistence type="predicted"/>
<name>A0A1I0KY58_9ACTN</name>
<dbReference type="InterPro" id="IPR036388">
    <property type="entry name" value="WH-like_DNA-bd_sf"/>
</dbReference>
<organism evidence="6 7">
    <name type="scientific">Nonomuraea wenchangensis</name>
    <dbReference type="NCBI Taxonomy" id="568860"/>
    <lineage>
        <taxon>Bacteria</taxon>
        <taxon>Bacillati</taxon>
        <taxon>Actinomycetota</taxon>
        <taxon>Actinomycetes</taxon>
        <taxon>Streptosporangiales</taxon>
        <taxon>Streptosporangiaceae</taxon>
        <taxon>Nonomuraea</taxon>
    </lineage>
</organism>
<sequence>MQTDVACSRLRELILGGVYPPGARLTEMEVAASLRMSRTPVREALRALAADGLVRPAGRGVTVVALEEDDLDEAYQVRGALEALTAELAAVRQREGRIAPADLRALQDVAARTAAATAEGRLADAVPLNRRFHRTIAELAGNALALRTLERVWDQIQVSTLRSLAPPARHAYVSAQHDDLLAAITAGRPEEAAAVARAHVLDTRTTTSHPYEPSSEGDRP</sequence>
<evidence type="ECO:0000256" key="3">
    <source>
        <dbReference type="ARBA" id="ARBA00023163"/>
    </source>
</evidence>
<dbReference type="Pfam" id="PF00392">
    <property type="entry name" value="GntR"/>
    <property type="match status" value="1"/>
</dbReference>